<gene>
    <name evidence="2" type="ORF">VitviT2T_007165</name>
</gene>
<reference evidence="2 3" key="1">
    <citation type="journal article" date="2023" name="Hortic Res">
        <title>The complete reference genome for grapevine (Vitis vinifera L.) genetics and breeding.</title>
        <authorList>
            <person name="Shi X."/>
            <person name="Cao S."/>
            <person name="Wang X."/>
            <person name="Huang S."/>
            <person name="Wang Y."/>
            <person name="Liu Z."/>
            <person name="Liu W."/>
            <person name="Leng X."/>
            <person name="Peng Y."/>
            <person name="Wang N."/>
            <person name="Wang Y."/>
            <person name="Ma Z."/>
            <person name="Xu X."/>
            <person name="Zhang F."/>
            <person name="Xue H."/>
            <person name="Zhong H."/>
            <person name="Wang Y."/>
            <person name="Zhang K."/>
            <person name="Velt A."/>
            <person name="Avia K."/>
            <person name="Holtgrawe D."/>
            <person name="Grimplet J."/>
            <person name="Matus J.T."/>
            <person name="Ware D."/>
            <person name="Wu X."/>
            <person name="Wang H."/>
            <person name="Liu C."/>
            <person name="Fang Y."/>
            <person name="Rustenholz C."/>
            <person name="Cheng Z."/>
            <person name="Xiao H."/>
            <person name="Zhou Y."/>
        </authorList>
    </citation>
    <scope>NUCLEOTIDE SEQUENCE [LARGE SCALE GENOMIC DNA]</scope>
    <source>
        <strain evidence="3">cv. Pinot noir / PN40024</strain>
        <tissue evidence="2">Leaf</tissue>
    </source>
</reference>
<dbReference type="EMBL" id="CP126652">
    <property type="protein sequence ID" value="WJZ87814.1"/>
    <property type="molecule type" value="Genomic_DNA"/>
</dbReference>
<accession>A0ABY9BYK0</accession>
<organism evidence="2 3">
    <name type="scientific">Vitis vinifera</name>
    <name type="common">Grape</name>
    <dbReference type="NCBI Taxonomy" id="29760"/>
    <lineage>
        <taxon>Eukaryota</taxon>
        <taxon>Viridiplantae</taxon>
        <taxon>Streptophyta</taxon>
        <taxon>Embryophyta</taxon>
        <taxon>Tracheophyta</taxon>
        <taxon>Spermatophyta</taxon>
        <taxon>Magnoliopsida</taxon>
        <taxon>eudicotyledons</taxon>
        <taxon>Gunneridae</taxon>
        <taxon>Pentapetalae</taxon>
        <taxon>rosids</taxon>
        <taxon>Vitales</taxon>
        <taxon>Vitaceae</taxon>
        <taxon>Viteae</taxon>
        <taxon>Vitis</taxon>
    </lineage>
</organism>
<evidence type="ECO:0000313" key="3">
    <source>
        <dbReference type="Proteomes" id="UP001227230"/>
    </source>
</evidence>
<name>A0ABY9BYK0_VITVI</name>
<sequence length="84" mass="9472">MFIGKLGDDKFQHRLAGILKEHGARSNEIASDDGVRIFPASAKLRSDGECKRMSPLEPRQRRPEERRMAAPVWEKPMVVNGLEG</sequence>
<evidence type="ECO:0000313" key="2">
    <source>
        <dbReference type="EMBL" id="WJZ87814.1"/>
    </source>
</evidence>
<feature type="region of interest" description="Disordered" evidence="1">
    <location>
        <begin position="48"/>
        <end position="69"/>
    </location>
</feature>
<evidence type="ECO:0000256" key="1">
    <source>
        <dbReference type="SAM" id="MobiDB-lite"/>
    </source>
</evidence>
<keyword evidence="3" id="KW-1185">Reference proteome</keyword>
<feature type="compositionally biased region" description="Basic and acidic residues" evidence="1">
    <location>
        <begin position="48"/>
        <end position="68"/>
    </location>
</feature>
<protein>
    <submittedName>
        <fullName evidence="2">Uncharacterized protein</fullName>
    </submittedName>
</protein>
<dbReference type="Proteomes" id="UP001227230">
    <property type="component" value="Chromosome 5"/>
</dbReference>
<proteinExistence type="predicted"/>